<dbReference type="InterPro" id="IPR014434">
    <property type="entry name" value="Monothiol_GRX"/>
</dbReference>
<dbReference type="InterPro" id="IPR002109">
    <property type="entry name" value="Glutaredoxin"/>
</dbReference>
<keyword evidence="11" id="KW-1185">Reference proteome</keyword>
<dbReference type="CDD" id="cd03028">
    <property type="entry name" value="GRX_PICOT_like"/>
    <property type="match status" value="1"/>
</dbReference>
<keyword evidence="2 8" id="KW-0001">2Fe-2S</keyword>
<dbReference type="PANTHER" id="PTHR10293">
    <property type="entry name" value="GLUTAREDOXIN FAMILY MEMBER"/>
    <property type="match status" value="1"/>
</dbReference>
<evidence type="ECO:0000256" key="3">
    <source>
        <dbReference type="ARBA" id="ARBA00022723"/>
    </source>
</evidence>
<feature type="domain" description="Glutaredoxin" evidence="9">
    <location>
        <begin position="16"/>
        <end position="80"/>
    </location>
</feature>
<dbReference type="Pfam" id="PF00462">
    <property type="entry name" value="Glutaredoxin"/>
    <property type="match status" value="1"/>
</dbReference>
<evidence type="ECO:0000256" key="4">
    <source>
        <dbReference type="ARBA" id="ARBA00023004"/>
    </source>
</evidence>
<feature type="binding site" evidence="8">
    <location>
        <position position="29"/>
    </location>
    <ligand>
        <name>[2Fe-2S] cluster</name>
        <dbReference type="ChEBI" id="CHEBI:190135"/>
        <note>ligand shared between dimeric partners</note>
    </ligand>
</feature>
<name>A0A6M2BMH7_9GAMM</name>
<evidence type="ECO:0000256" key="1">
    <source>
        <dbReference type="ARBA" id="ARBA00009630"/>
    </source>
</evidence>
<dbReference type="Proteomes" id="UP000472676">
    <property type="component" value="Unassembled WGS sequence"/>
</dbReference>
<evidence type="ECO:0000256" key="2">
    <source>
        <dbReference type="ARBA" id="ARBA00022714"/>
    </source>
</evidence>
<proteinExistence type="inferred from homology"/>
<evidence type="ECO:0000256" key="5">
    <source>
        <dbReference type="ARBA" id="ARBA00023014"/>
    </source>
</evidence>
<dbReference type="PANTHER" id="PTHR10293:SF72">
    <property type="entry name" value="MONOTHIOL GLUTAREDOXIN-S14, CHLOROPLASTIC"/>
    <property type="match status" value="1"/>
</dbReference>
<dbReference type="PIRSF" id="PIRSF005894">
    <property type="entry name" value="Monothiol_GRX"/>
    <property type="match status" value="1"/>
</dbReference>
<keyword evidence="3 8" id="KW-0479">Metal-binding</keyword>
<dbReference type="SUPFAM" id="SSF52833">
    <property type="entry name" value="Thioredoxin-like"/>
    <property type="match status" value="1"/>
</dbReference>
<dbReference type="PROSITE" id="PS51354">
    <property type="entry name" value="GLUTAREDOXIN_2"/>
    <property type="match status" value="1"/>
</dbReference>
<accession>A0A6M2BMH7</accession>
<dbReference type="RefSeq" id="WP_166250958.1">
    <property type="nucleotide sequence ID" value="NZ_JAAMOW010000001.1"/>
</dbReference>
<dbReference type="AlphaFoldDB" id="A0A6M2BMH7"/>
<dbReference type="InterPro" id="IPR004480">
    <property type="entry name" value="Monothiol_GRX-rel"/>
</dbReference>
<gene>
    <name evidence="10" type="primary">grxD</name>
    <name evidence="10" type="ORF">G7Y85_01855</name>
</gene>
<keyword evidence="6" id="KW-0676">Redox-active center</keyword>
<keyword evidence="5 8" id="KW-0411">Iron-sulfur</keyword>
<evidence type="ECO:0000259" key="9">
    <source>
        <dbReference type="Pfam" id="PF00462"/>
    </source>
</evidence>
<dbReference type="InterPro" id="IPR033658">
    <property type="entry name" value="GRX_PICOT-like"/>
</dbReference>
<evidence type="ECO:0000256" key="6">
    <source>
        <dbReference type="ARBA" id="ARBA00023284"/>
    </source>
</evidence>
<dbReference type="NCBIfam" id="TIGR00365">
    <property type="entry name" value="Grx4 family monothiol glutaredoxin"/>
    <property type="match status" value="1"/>
</dbReference>
<dbReference type="EMBL" id="JAAMOW010000001">
    <property type="protein sequence ID" value="NGY03500.1"/>
    <property type="molecule type" value="Genomic_DNA"/>
</dbReference>
<evidence type="ECO:0000256" key="8">
    <source>
        <dbReference type="PIRSR" id="PIRSR005894-2"/>
    </source>
</evidence>
<sequence>MDALERIKKQVTDNPIIVYMKGTPDFPQCGFSARVVQALKACEAPFAYVNIFEDEEVYRALPKFANWPTFPQLYVKGELIGGCDITLDLYQSGELKKMLTEAVDKKAA</sequence>
<comment type="similarity">
    <text evidence="1 7">Belongs to the glutaredoxin family. Monothiol subfamily.</text>
</comment>
<evidence type="ECO:0000256" key="7">
    <source>
        <dbReference type="PIRNR" id="PIRNR005894"/>
    </source>
</evidence>
<evidence type="ECO:0000313" key="11">
    <source>
        <dbReference type="Proteomes" id="UP000472676"/>
    </source>
</evidence>
<dbReference type="Gene3D" id="3.40.30.10">
    <property type="entry name" value="Glutaredoxin"/>
    <property type="match status" value="1"/>
</dbReference>
<dbReference type="GO" id="GO:0051537">
    <property type="term" value="F:2 iron, 2 sulfur cluster binding"/>
    <property type="evidence" value="ECO:0007669"/>
    <property type="project" value="UniProtKB-KW"/>
</dbReference>
<dbReference type="GO" id="GO:0046872">
    <property type="term" value="F:metal ion binding"/>
    <property type="evidence" value="ECO:0007669"/>
    <property type="project" value="UniProtKB-KW"/>
</dbReference>
<evidence type="ECO:0000313" key="10">
    <source>
        <dbReference type="EMBL" id="NGY03500.1"/>
    </source>
</evidence>
<keyword evidence="4 8" id="KW-0408">Iron</keyword>
<dbReference type="InterPro" id="IPR036249">
    <property type="entry name" value="Thioredoxin-like_sf"/>
</dbReference>
<comment type="caution">
    <text evidence="10">The sequence shown here is derived from an EMBL/GenBank/DDBJ whole genome shotgun (WGS) entry which is preliminary data.</text>
</comment>
<reference evidence="10 11" key="1">
    <citation type="journal article" date="2014" name="Int. J. Syst. Evol. Microbiol.">
        <title>Solimonas terrae sp. nov., isolated from soil.</title>
        <authorList>
            <person name="Kim S.J."/>
            <person name="Moon J.Y."/>
            <person name="Weon H.Y."/>
            <person name="Ahn J.H."/>
            <person name="Chen W.M."/>
            <person name="Kwon S.W."/>
        </authorList>
    </citation>
    <scope>NUCLEOTIDE SEQUENCE [LARGE SCALE GENOMIC DNA]</scope>
    <source>
        <strain evidence="10 11">KIS83-12</strain>
    </source>
</reference>
<dbReference type="GO" id="GO:0015036">
    <property type="term" value="F:disulfide oxidoreductase activity"/>
    <property type="evidence" value="ECO:0007669"/>
    <property type="project" value="InterPro"/>
</dbReference>
<protein>
    <recommendedName>
        <fullName evidence="7">Glutaredoxin</fullName>
    </recommendedName>
</protein>
<organism evidence="10 11">
    <name type="scientific">Solimonas terrae</name>
    <dbReference type="NCBI Taxonomy" id="1396819"/>
    <lineage>
        <taxon>Bacteria</taxon>
        <taxon>Pseudomonadati</taxon>
        <taxon>Pseudomonadota</taxon>
        <taxon>Gammaproteobacteria</taxon>
        <taxon>Nevskiales</taxon>
        <taxon>Nevskiaceae</taxon>
        <taxon>Solimonas</taxon>
    </lineage>
</organism>